<proteinExistence type="predicted"/>
<dbReference type="PANTHER" id="PTHR23028">
    <property type="entry name" value="ACETYLTRANSFERASE"/>
    <property type="match status" value="1"/>
</dbReference>
<dbReference type="GO" id="GO:0016747">
    <property type="term" value="F:acyltransferase activity, transferring groups other than amino-acyl groups"/>
    <property type="evidence" value="ECO:0007669"/>
    <property type="project" value="InterPro"/>
</dbReference>
<feature type="domain" description="Acyltransferase 3" evidence="2">
    <location>
        <begin position="10"/>
        <end position="338"/>
    </location>
</feature>
<dbReference type="PANTHER" id="PTHR23028:SF53">
    <property type="entry name" value="ACYL_TRANSF_3 DOMAIN-CONTAINING PROTEIN"/>
    <property type="match status" value="1"/>
</dbReference>
<feature type="transmembrane region" description="Helical" evidence="1">
    <location>
        <begin position="324"/>
        <end position="341"/>
    </location>
</feature>
<keyword evidence="1" id="KW-0812">Transmembrane</keyword>
<feature type="transmembrane region" description="Helical" evidence="1">
    <location>
        <begin position="175"/>
        <end position="197"/>
    </location>
</feature>
<reference evidence="4 5" key="1">
    <citation type="submission" date="2020-07" db="EMBL/GenBank/DDBJ databases">
        <title>Above-ground endophytic microbial communities from plants in different locations in the United States.</title>
        <authorList>
            <person name="Frank C."/>
        </authorList>
    </citation>
    <scope>NUCLEOTIDE SEQUENCE [LARGE SCALE GENOMIC DNA]</scope>
    <source>
        <strain evidence="4 5">WPL5_2</strain>
    </source>
</reference>
<keyword evidence="1" id="KW-1133">Transmembrane helix</keyword>
<feature type="transmembrane region" description="Helical" evidence="1">
    <location>
        <begin position="74"/>
        <end position="95"/>
    </location>
</feature>
<name>A0AAW3T1S2_9MICO</name>
<evidence type="ECO:0000259" key="3">
    <source>
        <dbReference type="Pfam" id="PF19040"/>
    </source>
</evidence>
<keyword evidence="1" id="KW-0472">Membrane</keyword>
<dbReference type="GO" id="GO:0016020">
    <property type="term" value="C:membrane"/>
    <property type="evidence" value="ECO:0007669"/>
    <property type="project" value="TreeGrafter"/>
</dbReference>
<protein>
    <submittedName>
        <fullName evidence="4">Peptidoglycan/LPS O-acetylase OafA/YrhL</fullName>
    </submittedName>
</protein>
<feature type="transmembrane region" description="Helical" evidence="1">
    <location>
        <begin position="362"/>
        <end position="381"/>
    </location>
</feature>
<feature type="domain" description="SGNH" evidence="3">
    <location>
        <begin position="441"/>
        <end position="671"/>
    </location>
</feature>
<evidence type="ECO:0000259" key="2">
    <source>
        <dbReference type="Pfam" id="PF01757"/>
    </source>
</evidence>
<dbReference type="GO" id="GO:0009103">
    <property type="term" value="P:lipopolysaccharide biosynthetic process"/>
    <property type="evidence" value="ECO:0007669"/>
    <property type="project" value="TreeGrafter"/>
</dbReference>
<dbReference type="Pfam" id="PF01757">
    <property type="entry name" value="Acyl_transf_3"/>
    <property type="match status" value="1"/>
</dbReference>
<sequence length="678" mass="70707">MTGKPVIRQDLNAMRAVAVLSVVAVHSLGIPAGGWVGVDVFFALSGYLIVRSMLSEWLRTGHVAVGAFFRRRFWRLFPAAVTTLVVVSAAAVVALRSSLAASVVSDSGAAALGVVNWVFLGRDADYWAAASATSPVQHFWSLSVELQYYAAFPLLLLVVRRSMRSADPAKVRRAVVLVSLAVLLASLAWAAIVGVVSPGAAYFDTGSRLWELAAGSCLGALSTGSAGRTWSVPNPVRVGGVVVGFAVIALSTLTAPAADAVPVPDAVPAVVGALLVLFAGQGLAPLPVLRWRPVQWIGDASYSIYLWHFPAVVAATYVFPGHRIVAGSVAIALGVVLGAASRRWVELPAIELARRPRASKRVATVAAVTVLMLGLTGVTAAPRQSSERPAGRPVASADERWSAASLEVALQDGLRAVEWPTTLSPSLDDVAPGPPVGYEACDRTDIDDPASCRYASDAPVRQVTVLGSSVGVALMPAVHGAFGDDSIVRGLTASGCPMLDISVRGKSEDDRLRCIEQRKDAIDEINRSKPDIVIVTHAYDGVAQLVGRPAMSEAGATWGAAARSLVGSIRESGARVVFVAAVPEGAAPGQCAALRTSGPDACGSGLSDAYRVGAAAERRVAAAEPSAAFVDSSGWYCVDDRCPILADDVLVRKDGQHLTQEFAERLAPVLREAVLAAS</sequence>
<dbReference type="EMBL" id="JACGXP010000001">
    <property type="protein sequence ID" value="MBA8989000.1"/>
    <property type="molecule type" value="Genomic_DNA"/>
</dbReference>
<dbReference type="InterPro" id="IPR002656">
    <property type="entry name" value="Acyl_transf_3_dom"/>
</dbReference>
<accession>A0AAW3T1S2</accession>
<evidence type="ECO:0000313" key="4">
    <source>
        <dbReference type="EMBL" id="MBA8989000.1"/>
    </source>
</evidence>
<feature type="transmembrane region" description="Helical" evidence="1">
    <location>
        <begin position="300"/>
        <end position="318"/>
    </location>
</feature>
<dbReference type="AlphaFoldDB" id="A0AAW3T1S2"/>
<evidence type="ECO:0000256" key="1">
    <source>
        <dbReference type="SAM" id="Phobius"/>
    </source>
</evidence>
<evidence type="ECO:0000313" key="5">
    <source>
        <dbReference type="Proteomes" id="UP000590225"/>
    </source>
</evidence>
<comment type="caution">
    <text evidence="4">The sequence shown here is derived from an EMBL/GenBank/DDBJ whole genome shotgun (WGS) entry which is preliminary data.</text>
</comment>
<gene>
    <name evidence="4" type="ORF">FHW23_000232</name>
</gene>
<dbReference type="Proteomes" id="UP000590225">
    <property type="component" value="Unassembled WGS sequence"/>
</dbReference>
<feature type="transmembrane region" description="Helical" evidence="1">
    <location>
        <begin position="209"/>
        <end position="226"/>
    </location>
</feature>
<feature type="transmembrane region" description="Helical" evidence="1">
    <location>
        <begin position="146"/>
        <end position="163"/>
    </location>
</feature>
<feature type="transmembrane region" description="Helical" evidence="1">
    <location>
        <begin position="12"/>
        <end position="29"/>
    </location>
</feature>
<dbReference type="InterPro" id="IPR043968">
    <property type="entry name" value="SGNH"/>
</dbReference>
<feature type="transmembrane region" description="Helical" evidence="1">
    <location>
        <begin position="238"/>
        <end position="257"/>
    </location>
</feature>
<dbReference type="Pfam" id="PF19040">
    <property type="entry name" value="SGNH"/>
    <property type="match status" value="1"/>
</dbReference>
<dbReference type="RefSeq" id="WP_182514914.1">
    <property type="nucleotide sequence ID" value="NZ_JACGXP010000001.1"/>
</dbReference>
<dbReference type="SUPFAM" id="SSF52266">
    <property type="entry name" value="SGNH hydrolase"/>
    <property type="match status" value="1"/>
</dbReference>
<dbReference type="InterPro" id="IPR050879">
    <property type="entry name" value="Acyltransferase_3"/>
</dbReference>
<feature type="transmembrane region" description="Helical" evidence="1">
    <location>
        <begin position="269"/>
        <end position="288"/>
    </location>
</feature>
<organism evidence="4 5">
    <name type="scientific">Curtobacterium pusillum</name>
    <dbReference type="NCBI Taxonomy" id="69373"/>
    <lineage>
        <taxon>Bacteria</taxon>
        <taxon>Bacillati</taxon>
        <taxon>Actinomycetota</taxon>
        <taxon>Actinomycetes</taxon>
        <taxon>Micrococcales</taxon>
        <taxon>Microbacteriaceae</taxon>
        <taxon>Curtobacterium</taxon>
    </lineage>
</organism>